<sequence length="215" mass="23818">MRTCESDPGARAALRSGVGKNLDAVPRMHRIIAHLVPANAGAATERAYYAVAAMIAEQARRRGTTNETADDTCSEAVEPSGEETPAKAPTPTGKNDDGVREYGTSLGASFALAVVDSPGRERQMRRGTAESRLNILCKQGTTGLHRHLPASVRYLRSLDVLVDWARLLQDLDDWHRRSGHVTRRWLQDFYRRCQEDARREANRNDTHKPTDATDA</sequence>
<dbReference type="InterPro" id="IPR013382">
    <property type="entry name" value="CRISPR-assoc_prot_Cse2"/>
</dbReference>
<reference evidence="2 3" key="1">
    <citation type="submission" date="2017-09" db="EMBL/GenBank/DDBJ databases">
        <title>Streptomyces genome completion.</title>
        <authorList>
            <person name="Lee N."/>
            <person name="Cho B.-K."/>
        </authorList>
    </citation>
    <scope>NUCLEOTIDE SEQUENCE [LARGE SCALE GENOMIC DNA]</scope>
    <source>
        <strain evidence="2 3">ATCC 14899</strain>
    </source>
</reference>
<dbReference type="Proteomes" id="UP000325763">
    <property type="component" value="Chromosome"/>
</dbReference>
<evidence type="ECO:0000313" key="3">
    <source>
        <dbReference type="Proteomes" id="UP000325763"/>
    </source>
</evidence>
<organism evidence="2 3">
    <name type="scientific">Streptomyces nodosus</name>
    <dbReference type="NCBI Taxonomy" id="40318"/>
    <lineage>
        <taxon>Bacteria</taxon>
        <taxon>Bacillati</taxon>
        <taxon>Actinomycetota</taxon>
        <taxon>Actinomycetes</taxon>
        <taxon>Kitasatosporales</taxon>
        <taxon>Streptomycetaceae</taxon>
        <taxon>Streptomyces</taxon>
    </lineage>
</organism>
<accession>A0A5P2WFN3</accession>
<evidence type="ECO:0000256" key="1">
    <source>
        <dbReference type="SAM" id="MobiDB-lite"/>
    </source>
</evidence>
<dbReference type="Pfam" id="PF09485">
    <property type="entry name" value="CRISPR_Cse2"/>
    <property type="match status" value="1"/>
</dbReference>
<gene>
    <name evidence="2" type="primary">casB</name>
    <name evidence="2" type="ORF">CP978_08935</name>
</gene>
<name>A0A5P2WFN3_9ACTN</name>
<dbReference type="AlphaFoldDB" id="A0A5P2WFN3"/>
<dbReference type="Gene3D" id="1.10.520.40">
    <property type="entry name" value="CRISPR-associated protein Cse2"/>
    <property type="match status" value="1"/>
</dbReference>
<dbReference type="KEGG" id="snq:CP978_08935"/>
<dbReference type="EMBL" id="CP023747">
    <property type="protein sequence ID" value="QEV43166.1"/>
    <property type="molecule type" value="Genomic_DNA"/>
</dbReference>
<evidence type="ECO:0000313" key="2">
    <source>
        <dbReference type="EMBL" id="QEV43166.1"/>
    </source>
</evidence>
<feature type="region of interest" description="Disordered" evidence="1">
    <location>
        <begin position="60"/>
        <end position="99"/>
    </location>
</feature>
<protein>
    <submittedName>
        <fullName evidence="2">Type I-E CRISPR-associated protein Cse2/CasB</fullName>
    </submittedName>
</protein>
<dbReference type="NCBIfam" id="TIGR02548">
    <property type="entry name" value="casB_cse2"/>
    <property type="match status" value="1"/>
</dbReference>
<dbReference type="InterPro" id="IPR038287">
    <property type="entry name" value="Cse2_sf"/>
</dbReference>
<proteinExistence type="predicted"/>